<sequence>MAKDLEKIELSTPNLHHLYFYRAVLQPCVFELIDTRKLKRLTLNGEYIIEDNMFSDCDTTFSVLEDLTLGCSHYMPDRIKISSRLLKDICLFDLKKAVDITIDVEALVCIRYKDHLIHNFSNSNIPNVQNAMLEFNTYTNQEPDDSWFQKLVGMLQAFKPSATLLLKAESDKSCNPRRSKKKPFFFPPISVGPETLMVEIDKTTESVADLLDFIFWISPRAEDVTICRERAVISLQMKHGEISGISQNHSCCASYPEKCWRHSLEEPIDITIDAPELDYFFHRDHLLVNSMPSKRAPMSVYRNGKHLVAHSSNTTFPKVARATIKSYLNANHESDKLWFKNLLAWRNLRRTRLPVEFHPLSCKRLPSFFGGLRVLCYLASELHLGGL</sequence>
<evidence type="ECO:0000313" key="2">
    <source>
        <dbReference type="Proteomes" id="UP000245207"/>
    </source>
</evidence>
<comment type="caution">
    <text evidence="1">The sequence shown here is derived from an EMBL/GenBank/DDBJ whole genome shotgun (WGS) entry which is preliminary data.</text>
</comment>
<name>A0A2U1MNE1_ARTAN</name>
<dbReference type="AlphaFoldDB" id="A0A2U1MNE1"/>
<gene>
    <name evidence="1" type="ORF">CTI12_AA359510</name>
</gene>
<dbReference type="Proteomes" id="UP000245207">
    <property type="component" value="Unassembled WGS sequence"/>
</dbReference>
<dbReference type="EMBL" id="PKPP01004793">
    <property type="protein sequence ID" value="PWA62752.1"/>
    <property type="molecule type" value="Genomic_DNA"/>
</dbReference>
<protein>
    <submittedName>
        <fullName evidence="1">F-box domain, cyclin-like protein</fullName>
    </submittedName>
</protein>
<proteinExistence type="predicted"/>
<dbReference type="OrthoDB" id="1534647at2759"/>
<evidence type="ECO:0000313" key="1">
    <source>
        <dbReference type="EMBL" id="PWA62752.1"/>
    </source>
</evidence>
<organism evidence="1 2">
    <name type="scientific">Artemisia annua</name>
    <name type="common">Sweet wormwood</name>
    <dbReference type="NCBI Taxonomy" id="35608"/>
    <lineage>
        <taxon>Eukaryota</taxon>
        <taxon>Viridiplantae</taxon>
        <taxon>Streptophyta</taxon>
        <taxon>Embryophyta</taxon>
        <taxon>Tracheophyta</taxon>
        <taxon>Spermatophyta</taxon>
        <taxon>Magnoliopsida</taxon>
        <taxon>eudicotyledons</taxon>
        <taxon>Gunneridae</taxon>
        <taxon>Pentapetalae</taxon>
        <taxon>asterids</taxon>
        <taxon>campanulids</taxon>
        <taxon>Asterales</taxon>
        <taxon>Asteraceae</taxon>
        <taxon>Asteroideae</taxon>
        <taxon>Anthemideae</taxon>
        <taxon>Artemisiinae</taxon>
        <taxon>Artemisia</taxon>
    </lineage>
</organism>
<keyword evidence="2" id="KW-1185">Reference proteome</keyword>
<reference evidence="1 2" key="1">
    <citation type="journal article" date="2018" name="Mol. Plant">
        <title>The genome of Artemisia annua provides insight into the evolution of Asteraceae family and artemisinin biosynthesis.</title>
        <authorList>
            <person name="Shen Q."/>
            <person name="Zhang L."/>
            <person name="Liao Z."/>
            <person name="Wang S."/>
            <person name="Yan T."/>
            <person name="Shi P."/>
            <person name="Liu M."/>
            <person name="Fu X."/>
            <person name="Pan Q."/>
            <person name="Wang Y."/>
            <person name="Lv Z."/>
            <person name="Lu X."/>
            <person name="Zhang F."/>
            <person name="Jiang W."/>
            <person name="Ma Y."/>
            <person name="Chen M."/>
            <person name="Hao X."/>
            <person name="Li L."/>
            <person name="Tang Y."/>
            <person name="Lv G."/>
            <person name="Zhou Y."/>
            <person name="Sun X."/>
            <person name="Brodelius P.E."/>
            <person name="Rose J.K.C."/>
            <person name="Tang K."/>
        </authorList>
    </citation>
    <scope>NUCLEOTIDE SEQUENCE [LARGE SCALE GENOMIC DNA]</scope>
    <source>
        <strain evidence="2">cv. Huhao1</strain>
        <tissue evidence="1">Leaf</tissue>
    </source>
</reference>
<accession>A0A2U1MNE1</accession>